<gene>
    <name evidence="2" type="ORF">MUK42_10884</name>
</gene>
<organism evidence="2 3">
    <name type="scientific">Musa troglodytarum</name>
    <name type="common">fe'i banana</name>
    <dbReference type="NCBI Taxonomy" id="320322"/>
    <lineage>
        <taxon>Eukaryota</taxon>
        <taxon>Viridiplantae</taxon>
        <taxon>Streptophyta</taxon>
        <taxon>Embryophyta</taxon>
        <taxon>Tracheophyta</taxon>
        <taxon>Spermatophyta</taxon>
        <taxon>Magnoliopsida</taxon>
        <taxon>Liliopsida</taxon>
        <taxon>Zingiberales</taxon>
        <taxon>Musaceae</taxon>
        <taxon>Musa</taxon>
    </lineage>
</organism>
<evidence type="ECO:0000313" key="2">
    <source>
        <dbReference type="EMBL" id="URE19916.1"/>
    </source>
</evidence>
<feature type="region of interest" description="Disordered" evidence="1">
    <location>
        <begin position="73"/>
        <end position="97"/>
    </location>
</feature>
<evidence type="ECO:0000313" key="3">
    <source>
        <dbReference type="Proteomes" id="UP001055439"/>
    </source>
</evidence>
<dbReference type="Proteomes" id="UP001055439">
    <property type="component" value="Chromosome 7"/>
</dbReference>
<reference evidence="2" key="1">
    <citation type="submission" date="2022-05" db="EMBL/GenBank/DDBJ databases">
        <title>The Musa troglodytarum L. genome provides insights into the mechanism of non-climacteric behaviour and enrichment of carotenoids.</title>
        <authorList>
            <person name="Wang J."/>
        </authorList>
    </citation>
    <scope>NUCLEOTIDE SEQUENCE</scope>
    <source>
        <tissue evidence="2">Leaf</tissue>
    </source>
</reference>
<feature type="non-terminal residue" evidence="2">
    <location>
        <position position="1"/>
    </location>
</feature>
<keyword evidence="3" id="KW-1185">Reference proteome</keyword>
<evidence type="ECO:0000256" key="1">
    <source>
        <dbReference type="SAM" id="MobiDB-lite"/>
    </source>
</evidence>
<feature type="region of interest" description="Disordered" evidence="1">
    <location>
        <begin position="1"/>
        <end position="26"/>
    </location>
</feature>
<sequence>LHRPRPLGRLHHLARPPPLETRLLPPGRLHRPVQLHRRHQPPHRHHAGHRVLAQPQRPHRHLLRQARRLRRVPGTTDHRLHGAPHRLPGPQRRRDQDNNAGLLLVDINVEGRLRWKVGTWTSGHYHIHVTCPAFVGIDHGSGSNGDAPSFHFQHATWCSVEV</sequence>
<dbReference type="OrthoDB" id="1739416at2759"/>
<name>A0A9E7GQV6_9LILI</name>
<accession>A0A9E7GQV6</accession>
<proteinExistence type="predicted"/>
<protein>
    <submittedName>
        <fullName evidence="2">Uncharacterized protein</fullName>
    </submittedName>
</protein>
<dbReference type="EMBL" id="CP097509">
    <property type="protein sequence ID" value="URE19916.1"/>
    <property type="molecule type" value="Genomic_DNA"/>
</dbReference>
<feature type="compositionally biased region" description="Basic residues" evidence="1">
    <location>
        <begin position="1"/>
        <end position="14"/>
    </location>
</feature>
<dbReference type="AlphaFoldDB" id="A0A9E7GQV6"/>